<reference evidence="2 3" key="1">
    <citation type="submission" date="2019-05" db="EMBL/GenBank/DDBJ databases">
        <title>Mikania micrantha, genome provides insights into the molecular mechanism of rapid growth.</title>
        <authorList>
            <person name="Liu B."/>
        </authorList>
    </citation>
    <scope>NUCLEOTIDE SEQUENCE [LARGE SCALE GENOMIC DNA]</scope>
    <source>
        <strain evidence="2">NLD-2019</strain>
        <tissue evidence="2">Leaf</tissue>
    </source>
</reference>
<protein>
    <submittedName>
        <fullName evidence="2">Uncharacterized protein</fullName>
    </submittedName>
</protein>
<sequence length="275" mass="30126">MASKGYYRGLEVEDGRMVACSAEDMSEIDRLAIICLGFIRFCPLGGFAYRDGASNSSPRTAADFGVKPRDVDRAPRRCSLLGHRMVCVSVDISSAKFVTGCVYRFGQVESAQAGFGHANQRVRESPAWARFGAERFAHWGRKVRLTLVATKVRLYGVVRLFMGSAKVRGSSQGDAVIDKAQEEEDEETEDIEETEAEPDDEDAHVITREDDLDIRNNLSRKHDEQIPGDCLSVETPPTTSKHMCLMGKQGNICIFGPAVGLLSLGAHNPGSNPGR</sequence>
<dbReference type="AlphaFoldDB" id="A0A5N6LFN1"/>
<dbReference type="OrthoDB" id="10650421at2759"/>
<evidence type="ECO:0000313" key="3">
    <source>
        <dbReference type="Proteomes" id="UP000326396"/>
    </source>
</evidence>
<feature type="region of interest" description="Disordered" evidence="1">
    <location>
        <begin position="172"/>
        <end position="203"/>
    </location>
</feature>
<dbReference type="EMBL" id="SZYD01001016">
    <property type="protein sequence ID" value="KAD1163689.1"/>
    <property type="molecule type" value="Genomic_DNA"/>
</dbReference>
<gene>
    <name evidence="2" type="ORF">E3N88_43212</name>
</gene>
<evidence type="ECO:0000256" key="1">
    <source>
        <dbReference type="SAM" id="MobiDB-lite"/>
    </source>
</evidence>
<comment type="caution">
    <text evidence="2">The sequence shown here is derived from an EMBL/GenBank/DDBJ whole genome shotgun (WGS) entry which is preliminary data.</text>
</comment>
<name>A0A5N6LFN1_9ASTR</name>
<feature type="compositionally biased region" description="Acidic residues" evidence="1">
    <location>
        <begin position="181"/>
        <end position="202"/>
    </location>
</feature>
<keyword evidence="3" id="KW-1185">Reference proteome</keyword>
<organism evidence="2 3">
    <name type="scientific">Mikania micrantha</name>
    <name type="common">bitter vine</name>
    <dbReference type="NCBI Taxonomy" id="192012"/>
    <lineage>
        <taxon>Eukaryota</taxon>
        <taxon>Viridiplantae</taxon>
        <taxon>Streptophyta</taxon>
        <taxon>Embryophyta</taxon>
        <taxon>Tracheophyta</taxon>
        <taxon>Spermatophyta</taxon>
        <taxon>Magnoliopsida</taxon>
        <taxon>eudicotyledons</taxon>
        <taxon>Gunneridae</taxon>
        <taxon>Pentapetalae</taxon>
        <taxon>asterids</taxon>
        <taxon>campanulids</taxon>
        <taxon>Asterales</taxon>
        <taxon>Asteraceae</taxon>
        <taxon>Asteroideae</taxon>
        <taxon>Heliantheae alliance</taxon>
        <taxon>Eupatorieae</taxon>
        <taxon>Mikania</taxon>
    </lineage>
</organism>
<dbReference type="Proteomes" id="UP000326396">
    <property type="component" value="Unassembled WGS sequence"/>
</dbReference>
<accession>A0A5N6LFN1</accession>
<proteinExistence type="predicted"/>
<evidence type="ECO:0000313" key="2">
    <source>
        <dbReference type="EMBL" id="KAD1163689.1"/>
    </source>
</evidence>